<evidence type="ECO:0000259" key="1">
    <source>
        <dbReference type="PROSITE" id="PS50943"/>
    </source>
</evidence>
<dbReference type="STRING" id="1423759.FC92_GL002184"/>
<sequence length="279" mass="31694">MEADMISQLGISLKKIRREQKLSQKEVADNICSQSMLSAIEHGKYIPNAALLLALCEKLSISLNDISLASDFNISSSQNFNDKLSYLCNQHRYVELKTFLVNSATFDQVQTATQTQAYYYYLGVACLHVDTTWDKARQNLQLAIASGEEQLTVTTLTRVALISLALTEAKAGQKTRALDFLKQATEKIDKAFYEENLNIVFYLAALIYLELDDTKESLKWIQAGIKFSTSHNSHYMLANCYRLLAQIAKKSEDLDQELEAQKRSNLFKHLFAEKVFDDF</sequence>
<gene>
    <name evidence="2" type="ORF">FC92_GL002184</name>
</gene>
<dbReference type="PANTHER" id="PTHR37038">
    <property type="entry name" value="TRANSCRIPTIONAL REGULATOR-RELATED"/>
    <property type="match status" value="1"/>
</dbReference>
<dbReference type="SUPFAM" id="SSF48452">
    <property type="entry name" value="TPR-like"/>
    <property type="match status" value="1"/>
</dbReference>
<dbReference type="AlphaFoldDB" id="A0A0R1M2S8"/>
<dbReference type="SUPFAM" id="SSF47413">
    <property type="entry name" value="lambda repressor-like DNA-binding domains"/>
    <property type="match status" value="1"/>
</dbReference>
<dbReference type="GO" id="GO:0003677">
    <property type="term" value="F:DNA binding"/>
    <property type="evidence" value="ECO:0007669"/>
    <property type="project" value="UniProtKB-KW"/>
</dbReference>
<dbReference type="SMART" id="SM00530">
    <property type="entry name" value="HTH_XRE"/>
    <property type="match status" value="1"/>
</dbReference>
<reference evidence="2 3" key="1">
    <citation type="journal article" date="2015" name="Genome Announc.">
        <title>Expanding the biotechnology potential of lactobacilli through comparative genomics of 213 strains and associated genera.</title>
        <authorList>
            <person name="Sun Z."/>
            <person name="Harris H.M."/>
            <person name="McCann A."/>
            <person name="Guo C."/>
            <person name="Argimon S."/>
            <person name="Zhang W."/>
            <person name="Yang X."/>
            <person name="Jeffery I.B."/>
            <person name="Cooney J.C."/>
            <person name="Kagawa T.F."/>
            <person name="Liu W."/>
            <person name="Song Y."/>
            <person name="Salvetti E."/>
            <person name="Wrobel A."/>
            <person name="Rasinkangas P."/>
            <person name="Parkhill J."/>
            <person name="Rea M.C."/>
            <person name="O'Sullivan O."/>
            <person name="Ritari J."/>
            <person name="Douillard F.P."/>
            <person name="Paul Ross R."/>
            <person name="Yang R."/>
            <person name="Briner A.E."/>
            <person name="Felis G.E."/>
            <person name="de Vos W.M."/>
            <person name="Barrangou R."/>
            <person name="Klaenhammer T.R."/>
            <person name="Caufield P.W."/>
            <person name="Cui Y."/>
            <person name="Zhang H."/>
            <person name="O'Toole P.W."/>
        </authorList>
    </citation>
    <scope>NUCLEOTIDE SEQUENCE [LARGE SCALE GENOMIC DNA]</scope>
    <source>
        <strain evidence="2 3">DSM 19519</strain>
    </source>
</reference>
<feature type="domain" description="HTH cro/C1-type" evidence="1">
    <location>
        <begin position="13"/>
        <end position="66"/>
    </location>
</feature>
<keyword evidence="3" id="KW-1185">Reference proteome</keyword>
<dbReference type="InterPro" id="IPR010982">
    <property type="entry name" value="Lambda_DNA-bd_dom_sf"/>
</dbReference>
<dbReference type="InterPro" id="IPR011990">
    <property type="entry name" value="TPR-like_helical_dom_sf"/>
</dbReference>
<dbReference type="PANTHER" id="PTHR37038:SF14">
    <property type="entry name" value="TRANSCRIPTIONAL ACTIVATOR"/>
    <property type="match status" value="1"/>
</dbReference>
<dbReference type="Gene3D" id="1.25.40.10">
    <property type="entry name" value="Tetratricopeptide repeat domain"/>
    <property type="match status" value="1"/>
</dbReference>
<evidence type="ECO:0000313" key="2">
    <source>
        <dbReference type="EMBL" id="KRL02238.1"/>
    </source>
</evidence>
<dbReference type="Proteomes" id="UP000051448">
    <property type="component" value="Unassembled WGS sequence"/>
</dbReference>
<comment type="caution">
    <text evidence="2">The sequence shown here is derived from an EMBL/GenBank/DDBJ whole genome shotgun (WGS) entry which is preliminary data.</text>
</comment>
<keyword evidence="2" id="KW-0238">DNA-binding</keyword>
<name>A0A0R1M2S8_9LACO</name>
<dbReference type="PROSITE" id="PS50943">
    <property type="entry name" value="HTH_CROC1"/>
    <property type="match status" value="1"/>
</dbReference>
<dbReference type="PATRIC" id="fig|1423759.3.peg.2285"/>
<accession>A0A0R1M2S8</accession>
<dbReference type="InterPro" id="IPR053163">
    <property type="entry name" value="HTH-type_regulator_Rgg"/>
</dbReference>
<proteinExistence type="predicted"/>
<dbReference type="CDD" id="cd00093">
    <property type="entry name" value="HTH_XRE"/>
    <property type="match status" value="1"/>
</dbReference>
<evidence type="ECO:0000313" key="3">
    <source>
        <dbReference type="Proteomes" id="UP000051448"/>
    </source>
</evidence>
<dbReference type="Pfam" id="PF01381">
    <property type="entry name" value="HTH_3"/>
    <property type="match status" value="1"/>
</dbReference>
<protein>
    <submittedName>
        <fullName evidence="2">DNA-binding helix-turn-helix protein</fullName>
    </submittedName>
</protein>
<organism evidence="2 3">
    <name type="scientific">Liquorilactobacillus hordei DSM 19519</name>
    <dbReference type="NCBI Taxonomy" id="1423759"/>
    <lineage>
        <taxon>Bacteria</taxon>
        <taxon>Bacillati</taxon>
        <taxon>Bacillota</taxon>
        <taxon>Bacilli</taxon>
        <taxon>Lactobacillales</taxon>
        <taxon>Lactobacillaceae</taxon>
        <taxon>Liquorilactobacillus</taxon>
    </lineage>
</organism>
<dbReference type="InterPro" id="IPR001387">
    <property type="entry name" value="Cro/C1-type_HTH"/>
</dbReference>
<dbReference type="EMBL" id="AZDX01000083">
    <property type="protein sequence ID" value="KRL02238.1"/>
    <property type="molecule type" value="Genomic_DNA"/>
</dbReference>